<evidence type="ECO:0000256" key="1">
    <source>
        <dbReference type="SAM" id="MobiDB-lite"/>
    </source>
</evidence>
<keyword evidence="2" id="KW-0732">Signal</keyword>
<feature type="chain" id="PRO_5012171334" evidence="2">
    <location>
        <begin position="22"/>
        <end position="180"/>
    </location>
</feature>
<feature type="signal peptide" evidence="2">
    <location>
        <begin position="1"/>
        <end position="21"/>
    </location>
</feature>
<sequence>MGVRLVAVLLAGMMSAVPTFAAESAEPAKPKATVPTPPLKRGDPASAECAWTGKRIIQLLSRDDVVAAAEFRQFYVSFGCSEAHLGAAFGCAIDGGNPGAADSCAARSECIDLCWTSPTASSLDKSAPGANGAAKPAANGKTAPQPPKKPTDKPAAAPADKAAEKPAEKVLTPRGPYDKQ</sequence>
<feature type="region of interest" description="Disordered" evidence="1">
    <location>
        <begin position="121"/>
        <end position="180"/>
    </location>
</feature>
<name>A0A212K5X6_9PROT</name>
<accession>A0A212K5X6</accession>
<reference evidence="3" key="1">
    <citation type="submission" date="2016-04" db="EMBL/GenBank/DDBJ databases">
        <authorList>
            <person name="Evans L.H."/>
            <person name="Alamgir A."/>
            <person name="Owens N."/>
            <person name="Weber N.D."/>
            <person name="Virtaneva K."/>
            <person name="Barbian K."/>
            <person name="Babar A."/>
            <person name="Rosenke K."/>
        </authorList>
    </citation>
    <scope>NUCLEOTIDE SEQUENCE</scope>
    <source>
        <strain evidence="3">86</strain>
    </source>
</reference>
<protein>
    <submittedName>
        <fullName evidence="3">Uncharacterized protein</fullName>
    </submittedName>
</protein>
<dbReference type="EMBL" id="FLUO01000001">
    <property type="protein sequence ID" value="SBW07018.1"/>
    <property type="molecule type" value="Genomic_DNA"/>
</dbReference>
<organism evidence="3">
    <name type="scientific">uncultured Alphaproteobacteria bacterium</name>
    <dbReference type="NCBI Taxonomy" id="91750"/>
    <lineage>
        <taxon>Bacteria</taxon>
        <taxon>Pseudomonadati</taxon>
        <taxon>Pseudomonadota</taxon>
        <taxon>Alphaproteobacteria</taxon>
        <taxon>environmental samples</taxon>
    </lineage>
</organism>
<feature type="compositionally biased region" description="Low complexity" evidence="1">
    <location>
        <begin position="127"/>
        <end position="143"/>
    </location>
</feature>
<evidence type="ECO:0000313" key="3">
    <source>
        <dbReference type="EMBL" id="SBW07018.1"/>
    </source>
</evidence>
<gene>
    <name evidence="3" type="ORF">KL86APRO_12189</name>
</gene>
<proteinExistence type="predicted"/>
<evidence type="ECO:0000256" key="2">
    <source>
        <dbReference type="SAM" id="SignalP"/>
    </source>
</evidence>
<dbReference type="AlphaFoldDB" id="A0A212K5X6"/>